<dbReference type="Proteomes" id="UP001056120">
    <property type="component" value="Linkage Group LG01"/>
</dbReference>
<reference evidence="1 2" key="2">
    <citation type="journal article" date="2022" name="Mol. Ecol. Resour.">
        <title>The genomes of chicory, endive, great burdock and yacon provide insights into Asteraceae paleo-polyploidization history and plant inulin production.</title>
        <authorList>
            <person name="Fan W."/>
            <person name="Wang S."/>
            <person name="Wang H."/>
            <person name="Wang A."/>
            <person name="Jiang F."/>
            <person name="Liu H."/>
            <person name="Zhao H."/>
            <person name="Xu D."/>
            <person name="Zhang Y."/>
        </authorList>
    </citation>
    <scope>NUCLEOTIDE SEQUENCE [LARGE SCALE GENOMIC DNA]</scope>
    <source>
        <strain evidence="2">cv. Yunnan</strain>
        <tissue evidence="1">Leaves</tissue>
    </source>
</reference>
<evidence type="ECO:0000313" key="1">
    <source>
        <dbReference type="EMBL" id="KAI3829337.1"/>
    </source>
</evidence>
<gene>
    <name evidence="1" type="ORF">L1987_03457</name>
</gene>
<sequence length="70" mass="7807">MARQWRLRSANGKAPHYQGGGRFSICIHHKGEFNVSRVGVREYAGGVVSYLERSRTLPIHLMLCSGRGGH</sequence>
<reference evidence="2" key="1">
    <citation type="journal article" date="2022" name="Mol. Ecol. Resour.">
        <title>The genomes of chicory, endive, great burdock and yacon provide insights into Asteraceae palaeo-polyploidization history and plant inulin production.</title>
        <authorList>
            <person name="Fan W."/>
            <person name="Wang S."/>
            <person name="Wang H."/>
            <person name="Wang A."/>
            <person name="Jiang F."/>
            <person name="Liu H."/>
            <person name="Zhao H."/>
            <person name="Xu D."/>
            <person name="Zhang Y."/>
        </authorList>
    </citation>
    <scope>NUCLEOTIDE SEQUENCE [LARGE SCALE GENOMIC DNA]</scope>
    <source>
        <strain evidence="2">cv. Yunnan</strain>
    </source>
</reference>
<comment type="caution">
    <text evidence="1">The sequence shown here is derived from an EMBL/GenBank/DDBJ whole genome shotgun (WGS) entry which is preliminary data.</text>
</comment>
<proteinExistence type="predicted"/>
<evidence type="ECO:0000313" key="2">
    <source>
        <dbReference type="Proteomes" id="UP001056120"/>
    </source>
</evidence>
<organism evidence="1 2">
    <name type="scientific">Smallanthus sonchifolius</name>
    <dbReference type="NCBI Taxonomy" id="185202"/>
    <lineage>
        <taxon>Eukaryota</taxon>
        <taxon>Viridiplantae</taxon>
        <taxon>Streptophyta</taxon>
        <taxon>Embryophyta</taxon>
        <taxon>Tracheophyta</taxon>
        <taxon>Spermatophyta</taxon>
        <taxon>Magnoliopsida</taxon>
        <taxon>eudicotyledons</taxon>
        <taxon>Gunneridae</taxon>
        <taxon>Pentapetalae</taxon>
        <taxon>asterids</taxon>
        <taxon>campanulids</taxon>
        <taxon>Asterales</taxon>
        <taxon>Asteraceae</taxon>
        <taxon>Asteroideae</taxon>
        <taxon>Heliantheae alliance</taxon>
        <taxon>Millerieae</taxon>
        <taxon>Smallanthus</taxon>
    </lineage>
</organism>
<dbReference type="EMBL" id="CM042018">
    <property type="protein sequence ID" value="KAI3829337.1"/>
    <property type="molecule type" value="Genomic_DNA"/>
</dbReference>
<name>A0ACB9KAK6_9ASTR</name>
<protein>
    <submittedName>
        <fullName evidence="1">Uncharacterized protein</fullName>
    </submittedName>
</protein>
<accession>A0ACB9KAK6</accession>
<keyword evidence="2" id="KW-1185">Reference proteome</keyword>